<dbReference type="EMBL" id="QCYH01000023">
    <property type="protein sequence ID" value="PVA08622.1"/>
    <property type="molecule type" value="Genomic_DNA"/>
</dbReference>
<reference evidence="2 3" key="1">
    <citation type="submission" date="2018-04" db="EMBL/GenBank/DDBJ databases">
        <title>Pelagivirga bohaiensis gen. nov., sp. nov., a bacterium isolated from the Bohai Sea.</title>
        <authorList>
            <person name="Ji X."/>
        </authorList>
    </citation>
    <scope>NUCLEOTIDE SEQUENCE [LARGE SCALE GENOMIC DNA]</scope>
    <source>
        <strain evidence="2 3">BH-SD19</strain>
    </source>
</reference>
<sequence length="103" mass="11221">MADDDGRLGHLAILLIAATAIRIINVAIVYFRMYAGRRLSRVLAMRFEFKNLPLAAFLALALTGPTVPTQARAQTYQIDCAILLCLSGGWPASVPCARARAEF</sequence>
<protein>
    <submittedName>
        <fullName evidence="2">Uncharacterized protein</fullName>
    </submittedName>
</protein>
<evidence type="ECO:0000313" key="3">
    <source>
        <dbReference type="Proteomes" id="UP000244446"/>
    </source>
</evidence>
<dbReference type="AlphaFoldDB" id="A0A2T7G2G6"/>
<comment type="caution">
    <text evidence="2">The sequence shown here is derived from an EMBL/GenBank/DDBJ whole genome shotgun (WGS) entry which is preliminary data.</text>
</comment>
<keyword evidence="1" id="KW-1133">Transmembrane helix</keyword>
<keyword evidence="1" id="KW-0472">Membrane</keyword>
<evidence type="ECO:0000256" key="1">
    <source>
        <dbReference type="SAM" id="Phobius"/>
    </source>
</evidence>
<evidence type="ECO:0000313" key="2">
    <source>
        <dbReference type="EMBL" id="PVA08622.1"/>
    </source>
</evidence>
<keyword evidence="3" id="KW-1185">Reference proteome</keyword>
<dbReference type="Proteomes" id="UP000244446">
    <property type="component" value="Unassembled WGS sequence"/>
</dbReference>
<organism evidence="2 3">
    <name type="scientific">Pelagivirga sediminicola</name>
    <dbReference type="NCBI Taxonomy" id="2170575"/>
    <lineage>
        <taxon>Bacteria</taxon>
        <taxon>Pseudomonadati</taxon>
        <taxon>Pseudomonadota</taxon>
        <taxon>Alphaproteobacteria</taxon>
        <taxon>Rhodobacterales</taxon>
        <taxon>Paracoccaceae</taxon>
        <taxon>Pelagivirga</taxon>
    </lineage>
</organism>
<feature type="transmembrane region" description="Helical" evidence="1">
    <location>
        <begin position="12"/>
        <end position="31"/>
    </location>
</feature>
<accession>A0A2T7G2G6</accession>
<keyword evidence="1" id="KW-0812">Transmembrane</keyword>
<name>A0A2T7G2G6_9RHOB</name>
<gene>
    <name evidence="2" type="ORF">DC366_18305</name>
</gene>
<proteinExistence type="predicted"/>